<sequence length="212" mass="23601">MELDTGTVRSNVGRRARRAVVAAVATVGVLAGTPLPAAGAQPLPDHDGLPQPLPVVVPSSSGWEPKFPFPYDQFRNSVTDRDITAEREMCEWFNAQFFELKDQIEALNNAIIRHNGNFDAPEVQQRFNVVTANIDQSLAFLAPRAQALTQAYDSAGDMYFPIYQGDSFYGLWQQLSNVSNGLKARQPTWFTGPSFLHTQRWGNKISRSDVCR</sequence>
<dbReference type="AlphaFoldDB" id="A0AAD1M421"/>
<proteinExistence type="predicted"/>
<evidence type="ECO:0000313" key="1">
    <source>
        <dbReference type="EMBL" id="BBW99627.1"/>
    </source>
</evidence>
<dbReference type="Proteomes" id="UP000466681">
    <property type="component" value="Chromosome"/>
</dbReference>
<reference evidence="1 2" key="1">
    <citation type="journal article" date="2019" name="Emerg. Microbes Infect.">
        <title>Comprehensive subspecies identification of 175 nontuberculous mycobacteria species based on 7547 genomic profiles.</title>
        <authorList>
            <person name="Matsumoto Y."/>
            <person name="Kinjo T."/>
            <person name="Motooka D."/>
            <person name="Nabeya D."/>
            <person name="Jung N."/>
            <person name="Uechi K."/>
            <person name="Horii T."/>
            <person name="Iida T."/>
            <person name="Fujita J."/>
            <person name="Nakamura S."/>
        </authorList>
    </citation>
    <scope>NUCLEOTIDE SEQUENCE [LARGE SCALE GENOMIC DNA]</scope>
    <source>
        <strain evidence="1 2">JCM 6375</strain>
    </source>
</reference>
<gene>
    <name evidence="1" type="ORF">MMOR_05640</name>
</gene>
<protein>
    <submittedName>
        <fullName evidence="1">Uncharacterized protein</fullName>
    </submittedName>
</protein>
<accession>A0AAD1M421</accession>
<keyword evidence="2" id="KW-1185">Reference proteome</keyword>
<dbReference type="KEGG" id="mmor:MMOR_05640"/>
<evidence type="ECO:0000313" key="2">
    <source>
        <dbReference type="Proteomes" id="UP000466681"/>
    </source>
</evidence>
<name>A0AAD1M421_9MYCO</name>
<dbReference type="EMBL" id="AP022560">
    <property type="protein sequence ID" value="BBW99627.1"/>
    <property type="molecule type" value="Genomic_DNA"/>
</dbReference>
<organism evidence="1 2">
    <name type="scientific">Mycolicibacterium moriokaense</name>
    <dbReference type="NCBI Taxonomy" id="39691"/>
    <lineage>
        <taxon>Bacteria</taxon>
        <taxon>Bacillati</taxon>
        <taxon>Actinomycetota</taxon>
        <taxon>Actinomycetes</taxon>
        <taxon>Mycobacteriales</taxon>
        <taxon>Mycobacteriaceae</taxon>
        <taxon>Mycolicibacterium</taxon>
    </lineage>
</organism>